<dbReference type="AlphaFoldDB" id="A0A3N1GDE1"/>
<dbReference type="NCBIfam" id="TIGR01167">
    <property type="entry name" value="LPXTG_anchor"/>
    <property type="match status" value="1"/>
</dbReference>
<evidence type="ECO:0000256" key="2">
    <source>
        <dbReference type="SAM" id="Phobius"/>
    </source>
</evidence>
<name>A0A3N1GDE1_9ACTN</name>
<dbReference type="EMBL" id="RJKL01000001">
    <property type="protein sequence ID" value="ROP28260.1"/>
    <property type="molecule type" value="Genomic_DNA"/>
</dbReference>
<evidence type="ECO:0000256" key="1">
    <source>
        <dbReference type="SAM" id="MobiDB-lite"/>
    </source>
</evidence>
<gene>
    <name evidence="4" type="ORF">EDD30_0993</name>
</gene>
<evidence type="ECO:0000313" key="4">
    <source>
        <dbReference type="EMBL" id="ROP28260.1"/>
    </source>
</evidence>
<dbReference type="RefSeq" id="WP_143162816.1">
    <property type="nucleotide sequence ID" value="NZ_RJKL01000001.1"/>
</dbReference>
<feature type="chain" id="PRO_5018016373" evidence="3">
    <location>
        <begin position="30"/>
        <end position="264"/>
    </location>
</feature>
<feature type="signal peptide" evidence="3">
    <location>
        <begin position="1"/>
        <end position="29"/>
    </location>
</feature>
<comment type="caution">
    <text evidence="4">The sequence shown here is derived from an EMBL/GenBank/DDBJ whole genome shotgun (WGS) entry which is preliminary data.</text>
</comment>
<organism evidence="4 5">
    <name type="scientific">Couchioplanes caeruleus</name>
    <dbReference type="NCBI Taxonomy" id="56438"/>
    <lineage>
        <taxon>Bacteria</taxon>
        <taxon>Bacillati</taxon>
        <taxon>Actinomycetota</taxon>
        <taxon>Actinomycetes</taxon>
        <taxon>Micromonosporales</taxon>
        <taxon>Micromonosporaceae</taxon>
        <taxon>Couchioplanes</taxon>
    </lineage>
</organism>
<evidence type="ECO:0000313" key="5">
    <source>
        <dbReference type="Proteomes" id="UP000271683"/>
    </source>
</evidence>
<dbReference type="Proteomes" id="UP000271683">
    <property type="component" value="Unassembled WGS sequence"/>
</dbReference>
<keyword evidence="2" id="KW-1133">Transmembrane helix</keyword>
<reference evidence="4 5" key="1">
    <citation type="submission" date="2018-11" db="EMBL/GenBank/DDBJ databases">
        <title>Sequencing the genomes of 1000 actinobacteria strains.</title>
        <authorList>
            <person name="Klenk H.-P."/>
        </authorList>
    </citation>
    <scope>NUCLEOTIDE SEQUENCE [LARGE SCALE GENOMIC DNA]</scope>
    <source>
        <strain evidence="4 5">DSM 43634</strain>
    </source>
</reference>
<feature type="compositionally biased region" description="Gly residues" evidence="1">
    <location>
        <begin position="166"/>
        <end position="215"/>
    </location>
</feature>
<dbReference type="OrthoDB" id="3404609at2"/>
<proteinExistence type="predicted"/>
<keyword evidence="2" id="KW-0472">Membrane</keyword>
<keyword evidence="3" id="KW-0732">Signal</keyword>
<feature type="region of interest" description="Disordered" evidence="1">
    <location>
        <begin position="142"/>
        <end position="220"/>
    </location>
</feature>
<feature type="compositionally biased region" description="Low complexity" evidence="1">
    <location>
        <begin position="150"/>
        <end position="165"/>
    </location>
</feature>
<keyword evidence="2" id="KW-0812">Transmembrane</keyword>
<accession>A0A3N1GDE1</accession>
<evidence type="ECO:0000256" key="3">
    <source>
        <dbReference type="SAM" id="SignalP"/>
    </source>
</evidence>
<sequence length="264" mass="25312">MGMKLLGRLTVAAGAAAVVWLGAASPALADTTVTVNPGNVPTTASAHGTHDCDDNFGGGPRQGKDIWVFVLPGNQKTVGDFVSVTATFRASGTLTIPADGGAVVTDKGASKAWITTPAGWTLTGATAVITGTADKFNLTHTCPAASGGQTPKPTSPVSKSSASPGPTGGSNDGSNNGAGGDSNGDSGGDSRGSGTGGDSRGSGTGGDSGGSGTGGDSDSLPLTGTAVTGIALTGAALVAGGIVLLVARRRRGALVFSAEATDNT</sequence>
<feature type="transmembrane region" description="Helical" evidence="2">
    <location>
        <begin position="226"/>
        <end position="247"/>
    </location>
</feature>
<protein>
    <submittedName>
        <fullName evidence="4">LPXTG-motif cell wall-anchored protein</fullName>
    </submittedName>
</protein>